<organism evidence="2 3">
    <name type="scientific">Haematobacter genomosp. 1</name>
    <dbReference type="NCBI Taxonomy" id="366618"/>
    <lineage>
        <taxon>Bacteria</taxon>
        <taxon>Pseudomonadati</taxon>
        <taxon>Pseudomonadota</taxon>
        <taxon>Alphaproteobacteria</taxon>
        <taxon>Rhodobacterales</taxon>
        <taxon>Paracoccaceae</taxon>
        <taxon>Haematobacter</taxon>
    </lineage>
</organism>
<feature type="transmembrane region" description="Helical" evidence="1">
    <location>
        <begin position="174"/>
        <end position="195"/>
    </location>
</feature>
<evidence type="ECO:0000256" key="1">
    <source>
        <dbReference type="SAM" id="Phobius"/>
    </source>
</evidence>
<keyword evidence="1" id="KW-1133">Transmembrane helix</keyword>
<keyword evidence="3" id="KW-1185">Reference proteome</keyword>
<feature type="transmembrane region" description="Helical" evidence="1">
    <location>
        <begin position="145"/>
        <end position="168"/>
    </location>
</feature>
<dbReference type="InterPro" id="IPR018723">
    <property type="entry name" value="DUF2254_membrane"/>
</dbReference>
<feature type="transmembrane region" description="Helical" evidence="1">
    <location>
        <begin position="57"/>
        <end position="78"/>
    </location>
</feature>
<dbReference type="OrthoDB" id="2955631at2"/>
<reference evidence="2 3" key="1">
    <citation type="submission" date="2016-12" db="EMBL/GenBank/DDBJ databases">
        <title>Comparison of Traditional DNA-DNA Hybridization with In Silico Genomic Analysis.</title>
        <authorList>
            <person name="Nicholson A.C."/>
            <person name="Humrighouse B.W."/>
            <person name="Graziano J."/>
            <person name="Lasker B."/>
            <person name="Whitney A.M."/>
            <person name="Mcquiston J.R."/>
        </authorList>
    </citation>
    <scope>NUCLEOTIDE SEQUENCE [LARGE SCALE GENOMIC DNA]</scope>
    <source>
        <strain evidence="2 3">H2240</strain>
    </source>
</reference>
<sequence>MHNSWYYVIHSAPPDQESGLAPGGNGLHPQPHHLSAGTWIRHMIDWRLFFARLARRIWFRAAAFSILAVMLAIAAKYLGPFLPDELNADLGQDSVGNILQILASSMLAVTTFSLTAVVSAYSSATNLATPRSTQLLIEDQTAQNALSTFLGSFLFSLVGIIALSTGFYDEKGRIILFIGTIGVVILIAVTLLGWIAHITSFGRMSDVIDRVETAATRVARKHAYNPCLGGVPAVPVPEAAKPIFVDQTGSIVRVNTARLIEVAEEHDLTLHLPVIAGTYIHPRRPVLFAEGKLDDAAVKSLRRSFTVERHRSFGDDPRLGFIALSEIASRALSSAVNDPGTVIETINAIQRVFVVLLQTERTDEKGSERLHVACPWVKDFVEDAFRPILRDAAELEVSVRLQKALAALAALSDMEEAAVFRRAADEAAIRARDGLHYPADLTAFEAGRREAWELPVQYGGVSAR</sequence>
<keyword evidence="1" id="KW-0812">Transmembrane</keyword>
<dbReference type="EMBL" id="NIPW01000036">
    <property type="protein sequence ID" value="OWJ75708.1"/>
    <property type="molecule type" value="Genomic_DNA"/>
</dbReference>
<gene>
    <name evidence="2" type="ORF">CDV49_16630</name>
</gene>
<dbReference type="Proteomes" id="UP000196878">
    <property type="component" value="Unassembled WGS sequence"/>
</dbReference>
<comment type="caution">
    <text evidence="2">The sequence shown here is derived from an EMBL/GenBank/DDBJ whole genome shotgun (WGS) entry which is preliminary data.</text>
</comment>
<evidence type="ECO:0000313" key="3">
    <source>
        <dbReference type="Proteomes" id="UP000196878"/>
    </source>
</evidence>
<evidence type="ECO:0000313" key="2">
    <source>
        <dbReference type="EMBL" id="OWJ75708.1"/>
    </source>
</evidence>
<dbReference type="AlphaFoldDB" id="A0A212A7W1"/>
<dbReference type="Pfam" id="PF10011">
    <property type="entry name" value="DUF2254"/>
    <property type="match status" value="1"/>
</dbReference>
<feature type="transmembrane region" description="Helical" evidence="1">
    <location>
        <begin position="98"/>
        <end position="124"/>
    </location>
</feature>
<protein>
    <recommendedName>
        <fullName evidence="4">DUF2254 domain-containing protein</fullName>
    </recommendedName>
</protein>
<evidence type="ECO:0008006" key="4">
    <source>
        <dbReference type="Google" id="ProtNLM"/>
    </source>
</evidence>
<name>A0A212A7W1_9RHOB</name>
<accession>A0A212A7W1</accession>
<proteinExistence type="predicted"/>
<keyword evidence="1" id="KW-0472">Membrane</keyword>